<sequence length="88" mass="10296">MFIVTLENQPDGVYSIFDDDEDRVIPIFQEEEDADRYLMMLEDDEDYPPMEILDIDDHVIIAVCQERGHKFSIITADDFLIPPDDSKE</sequence>
<gene>
    <name evidence="1" type="ORF">Syn7803US120_118</name>
</gene>
<organism evidence="1 2">
    <name type="scientific">Synechococcus phage ACG-2014i</name>
    <dbReference type="NCBI Taxonomy" id="1493513"/>
    <lineage>
        <taxon>Viruses</taxon>
        <taxon>Duplodnaviria</taxon>
        <taxon>Heunggongvirae</taxon>
        <taxon>Uroviricota</taxon>
        <taxon>Caudoviricetes</taxon>
        <taxon>Pantevenvirales</taxon>
        <taxon>Kyanoviridae</taxon>
        <taxon>Chalconvirus</taxon>
        <taxon>Chalconvirus acg2014i</taxon>
    </lineage>
</organism>
<dbReference type="GeneID" id="24404965"/>
<dbReference type="Pfam" id="PF11360">
    <property type="entry name" value="DUF3110"/>
    <property type="match status" value="1"/>
</dbReference>
<name>A0A0E3FHR3_9CAUD</name>
<evidence type="ECO:0008006" key="3">
    <source>
        <dbReference type="Google" id="ProtNLM"/>
    </source>
</evidence>
<accession>A0A0E3FHR3</accession>
<keyword evidence="2" id="KW-1185">Reference proteome</keyword>
<proteinExistence type="predicted"/>
<dbReference type="Proteomes" id="UP000033009">
    <property type="component" value="Segment"/>
</dbReference>
<dbReference type="EMBL" id="KJ019082">
    <property type="protein sequence ID" value="AIX26839.1"/>
    <property type="molecule type" value="Genomic_DNA"/>
</dbReference>
<dbReference type="InterPro" id="IPR021503">
    <property type="entry name" value="DUF3110"/>
</dbReference>
<dbReference type="KEGG" id="vg:24404965"/>
<evidence type="ECO:0000313" key="2">
    <source>
        <dbReference type="Proteomes" id="UP000033009"/>
    </source>
</evidence>
<evidence type="ECO:0000313" key="1">
    <source>
        <dbReference type="EMBL" id="AIX26839.1"/>
    </source>
</evidence>
<dbReference type="RefSeq" id="YP_009140907.1">
    <property type="nucleotide sequence ID" value="NC_027132.1"/>
</dbReference>
<protein>
    <recommendedName>
        <fullName evidence="3">DUF3110 domain-containing protein</fullName>
    </recommendedName>
</protein>
<reference evidence="1 2" key="1">
    <citation type="submission" date="2013-12" db="EMBL/GenBank/DDBJ databases">
        <title>Ecological redundancy of diverse viral populations within a natural community.</title>
        <authorList>
            <person name="Gregory A.C."/>
            <person name="LaButti K."/>
            <person name="Copeland A."/>
            <person name="Woyke T."/>
            <person name="Sullivan M.B."/>
        </authorList>
    </citation>
    <scope>NUCLEOTIDE SEQUENCE [LARGE SCALE GENOMIC DNA]</scope>
    <source>
        <strain evidence="1">Syn7803US120</strain>
    </source>
</reference>